<dbReference type="AlphaFoldDB" id="A0A086ADC4"/>
<feature type="signal peptide" evidence="2">
    <location>
        <begin position="1"/>
        <end position="19"/>
    </location>
</feature>
<proteinExistence type="predicted"/>
<accession>A0A086ADC4</accession>
<dbReference type="InterPro" id="IPR026444">
    <property type="entry name" value="Secre_tail"/>
</dbReference>
<comment type="caution">
    <text evidence="3">The sequence shown here is derived from an EMBL/GenBank/DDBJ whole genome shotgun (WGS) entry which is preliminary data.</text>
</comment>
<dbReference type="eggNOG" id="ENOG5033QJA">
    <property type="taxonomic scope" value="Bacteria"/>
</dbReference>
<evidence type="ECO:0000256" key="2">
    <source>
        <dbReference type="SAM" id="SignalP"/>
    </source>
</evidence>
<feature type="chain" id="PRO_5001802693" description="Secretion system C-terminal sorting domain-containing protein" evidence="2">
    <location>
        <begin position="20"/>
        <end position="266"/>
    </location>
</feature>
<protein>
    <recommendedName>
        <fullName evidence="5">Secretion system C-terminal sorting domain-containing protein</fullName>
    </recommendedName>
</protein>
<keyword evidence="1 2" id="KW-0732">Signal</keyword>
<organism evidence="3 4">
    <name type="scientific">Chryseobacterium soli</name>
    <dbReference type="NCBI Taxonomy" id="445961"/>
    <lineage>
        <taxon>Bacteria</taxon>
        <taxon>Pseudomonadati</taxon>
        <taxon>Bacteroidota</taxon>
        <taxon>Flavobacteriia</taxon>
        <taxon>Flavobacteriales</taxon>
        <taxon>Weeksellaceae</taxon>
        <taxon>Chryseobacterium group</taxon>
        <taxon>Chryseobacterium</taxon>
    </lineage>
</organism>
<evidence type="ECO:0008006" key="5">
    <source>
        <dbReference type="Google" id="ProtNLM"/>
    </source>
</evidence>
<evidence type="ECO:0000313" key="4">
    <source>
        <dbReference type="Proteomes" id="UP000028705"/>
    </source>
</evidence>
<reference evidence="3 4" key="1">
    <citation type="submission" date="2014-07" db="EMBL/GenBank/DDBJ databases">
        <title>Genome of Chryseobacterium soli DSM 19298.</title>
        <authorList>
            <person name="Stropko S.J."/>
            <person name="Pipes S.E."/>
            <person name="Newman J."/>
        </authorList>
    </citation>
    <scope>NUCLEOTIDE SEQUENCE [LARGE SCALE GENOMIC DNA]</scope>
    <source>
        <strain evidence="3 4">DSM 19298</strain>
    </source>
</reference>
<dbReference type="STRING" id="445961.IW15_04455"/>
<evidence type="ECO:0000313" key="3">
    <source>
        <dbReference type="EMBL" id="KFF14688.1"/>
    </source>
</evidence>
<dbReference type="OrthoDB" id="1273458at2"/>
<evidence type="ECO:0000256" key="1">
    <source>
        <dbReference type="ARBA" id="ARBA00022729"/>
    </source>
</evidence>
<dbReference type="Gene3D" id="2.60.120.200">
    <property type="match status" value="1"/>
</dbReference>
<dbReference type="RefSeq" id="WP_034709521.1">
    <property type="nucleotide sequence ID" value="NZ_JPRH01000001.1"/>
</dbReference>
<keyword evidence="4" id="KW-1185">Reference proteome</keyword>
<dbReference type="Proteomes" id="UP000028705">
    <property type="component" value="Unassembled WGS sequence"/>
</dbReference>
<dbReference type="EMBL" id="JPRH01000001">
    <property type="protein sequence ID" value="KFF14688.1"/>
    <property type="molecule type" value="Genomic_DNA"/>
</dbReference>
<gene>
    <name evidence="3" type="ORF">IW15_04455</name>
</gene>
<dbReference type="NCBIfam" id="TIGR04183">
    <property type="entry name" value="Por_Secre_tail"/>
    <property type="match status" value="1"/>
</dbReference>
<sequence length="266" mass="28187">MKLKLLLGTLMLTAITANAQVATINENFDNFTLGNTTFPQNNWSAVVATNILPFPPAPMMIVAGTTDKFIQSYAGNSGTSPSYLIAPQIVAPSGDKSVSFIAALAATSPGTGTIQVGLASNPADMSTFVAVGNAISLTTTTYQNYSISVPASTSSYLVFKFTPTAAHTAIQLDNVVYNTTTSLAVTDVAKSKEDIKFVVNTDNTALQFVTRKDPKNIQIYSAAGQKTAEGKLNGQKFDISGLQAGVYYLLIETAEDSLIKSKFIKK</sequence>
<name>A0A086ADC4_9FLAO</name>